<dbReference type="Pfam" id="PF00082">
    <property type="entry name" value="Peptidase_S8"/>
    <property type="match status" value="1"/>
</dbReference>
<dbReference type="NCBIfam" id="TIGR04183">
    <property type="entry name" value="Por_Secre_tail"/>
    <property type="match status" value="1"/>
</dbReference>
<dbReference type="InterPro" id="IPR023828">
    <property type="entry name" value="Peptidase_S8_Ser-AS"/>
</dbReference>
<keyword evidence="3 5" id="KW-0378">Hydrolase</keyword>
<dbReference type="RefSeq" id="WP_044229498.1">
    <property type="nucleotide sequence ID" value="NZ_JBKAGJ010000040.1"/>
</dbReference>
<dbReference type="EMBL" id="JPOS01000093">
    <property type="protein sequence ID" value="KGE85109.1"/>
    <property type="molecule type" value="Genomic_DNA"/>
</dbReference>
<dbReference type="SUPFAM" id="SSF52743">
    <property type="entry name" value="Subtilisin-like"/>
    <property type="match status" value="1"/>
</dbReference>
<comment type="similarity">
    <text evidence="1 5">Belongs to the peptidase S8 family.</text>
</comment>
<dbReference type="AlphaFoldDB" id="A0A098RY45"/>
<dbReference type="PROSITE" id="PS00137">
    <property type="entry name" value="SUBTILASE_HIS"/>
    <property type="match status" value="1"/>
</dbReference>
<dbReference type="PANTHER" id="PTHR43806:SF11">
    <property type="entry name" value="CEREVISIN-RELATED"/>
    <property type="match status" value="1"/>
</dbReference>
<evidence type="ECO:0000256" key="4">
    <source>
        <dbReference type="ARBA" id="ARBA00022825"/>
    </source>
</evidence>
<name>A0A098RY45_9BACT</name>
<dbReference type="PRINTS" id="PR00723">
    <property type="entry name" value="SUBTILISIN"/>
</dbReference>
<dbReference type="PROSITE" id="PS50093">
    <property type="entry name" value="PKD"/>
    <property type="match status" value="1"/>
</dbReference>
<feature type="active site" description="Charge relay system" evidence="5">
    <location>
        <position position="226"/>
    </location>
</feature>
<protein>
    <recommendedName>
        <fullName evidence="7">PKD domain-containing protein</fullName>
    </recommendedName>
</protein>
<feature type="active site" description="Charge relay system" evidence="5">
    <location>
        <position position="416"/>
    </location>
</feature>
<reference evidence="8 9" key="1">
    <citation type="journal article" date="2014" name="Int. J. Syst. Evol. Microbiol.">
        <title>Phaeodactylibacter xiamenensis gen. nov., sp. nov., a member of the family Saprospiraceae isolated from the marine alga Phaeodactylum tricornutum.</title>
        <authorList>
            <person name="Chen Z.Jr."/>
            <person name="Lei X."/>
            <person name="Lai Q."/>
            <person name="Li Y."/>
            <person name="Zhang B."/>
            <person name="Zhang J."/>
            <person name="Zhang H."/>
            <person name="Yang L."/>
            <person name="Zheng W."/>
            <person name="Tian Y."/>
            <person name="Yu Z."/>
            <person name="Xu H.Jr."/>
            <person name="Zheng T."/>
        </authorList>
    </citation>
    <scope>NUCLEOTIDE SEQUENCE [LARGE SCALE GENOMIC DNA]</scope>
    <source>
        <strain evidence="8 9">KD52</strain>
    </source>
</reference>
<dbReference type="InterPro" id="IPR022409">
    <property type="entry name" value="PKD/Chitinase_dom"/>
</dbReference>
<feature type="domain" description="PKD" evidence="7">
    <location>
        <begin position="834"/>
        <end position="900"/>
    </location>
</feature>
<dbReference type="InterPro" id="IPR015500">
    <property type="entry name" value="Peptidase_S8_subtilisin-rel"/>
</dbReference>
<dbReference type="InterPro" id="IPR000601">
    <property type="entry name" value="PKD_dom"/>
</dbReference>
<dbReference type="SUPFAM" id="SSF49299">
    <property type="entry name" value="PKD domain"/>
    <property type="match status" value="1"/>
</dbReference>
<organism evidence="8 9">
    <name type="scientific">Phaeodactylibacter xiamenensis</name>
    <dbReference type="NCBI Taxonomy" id="1524460"/>
    <lineage>
        <taxon>Bacteria</taxon>
        <taxon>Pseudomonadati</taxon>
        <taxon>Bacteroidota</taxon>
        <taxon>Saprospiria</taxon>
        <taxon>Saprospirales</taxon>
        <taxon>Haliscomenobacteraceae</taxon>
        <taxon>Phaeodactylibacter</taxon>
    </lineage>
</organism>
<evidence type="ECO:0000256" key="2">
    <source>
        <dbReference type="ARBA" id="ARBA00022670"/>
    </source>
</evidence>
<dbReference type="InterPro" id="IPR022398">
    <property type="entry name" value="Peptidase_S8_His-AS"/>
</dbReference>
<dbReference type="Gene3D" id="3.40.50.200">
    <property type="entry name" value="Peptidase S8/S53 domain"/>
    <property type="match status" value="1"/>
</dbReference>
<dbReference type="Pfam" id="PF18911">
    <property type="entry name" value="PKD_4"/>
    <property type="match status" value="1"/>
</dbReference>
<evidence type="ECO:0000256" key="5">
    <source>
        <dbReference type="PROSITE-ProRule" id="PRU01240"/>
    </source>
</evidence>
<evidence type="ECO:0000256" key="6">
    <source>
        <dbReference type="SAM" id="SignalP"/>
    </source>
</evidence>
<evidence type="ECO:0000313" key="9">
    <source>
        <dbReference type="Proteomes" id="UP000029736"/>
    </source>
</evidence>
<dbReference type="InterPro" id="IPR013783">
    <property type="entry name" value="Ig-like_fold"/>
</dbReference>
<keyword evidence="2 5" id="KW-0645">Protease</keyword>
<dbReference type="CDD" id="cd00146">
    <property type="entry name" value="PKD"/>
    <property type="match status" value="1"/>
</dbReference>
<evidence type="ECO:0000313" key="8">
    <source>
        <dbReference type="EMBL" id="KGE85109.1"/>
    </source>
</evidence>
<feature type="chain" id="PRO_5001939610" description="PKD domain-containing protein" evidence="6">
    <location>
        <begin position="21"/>
        <end position="991"/>
    </location>
</feature>
<gene>
    <name evidence="8" type="ORF">IX84_29890</name>
</gene>
<dbReference type="InterPro" id="IPR035986">
    <property type="entry name" value="PKD_dom_sf"/>
</dbReference>
<feature type="signal peptide" evidence="6">
    <location>
        <begin position="1"/>
        <end position="20"/>
    </location>
</feature>
<dbReference type="InterPro" id="IPR000209">
    <property type="entry name" value="Peptidase_S8/S53_dom"/>
</dbReference>
<dbReference type="InterPro" id="IPR050131">
    <property type="entry name" value="Peptidase_S8_subtilisin-like"/>
</dbReference>
<dbReference type="Gene3D" id="2.60.40.10">
    <property type="entry name" value="Immunoglobulins"/>
    <property type="match status" value="2"/>
</dbReference>
<dbReference type="PANTHER" id="PTHR43806">
    <property type="entry name" value="PEPTIDASE S8"/>
    <property type="match status" value="1"/>
</dbReference>
<dbReference type="GO" id="GO:0004252">
    <property type="term" value="F:serine-type endopeptidase activity"/>
    <property type="evidence" value="ECO:0007669"/>
    <property type="project" value="UniProtKB-UniRule"/>
</dbReference>
<dbReference type="STRING" id="1524460.IX84_29890"/>
<comment type="caution">
    <text evidence="8">The sequence shown here is derived from an EMBL/GenBank/DDBJ whole genome shotgun (WGS) entry which is preliminary data.</text>
</comment>
<proteinExistence type="inferred from homology"/>
<dbReference type="PROSITE" id="PS00138">
    <property type="entry name" value="SUBTILASE_SER"/>
    <property type="match status" value="1"/>
</dbReference>
<evidence type="ECO:0000256" key="1">
    <source>
        <dbReference type="ARBA" id="ARBA00011073"/>
    </source>
</evidence>
<keyword evidence="9" id="KW-1185">Reference proteome</keyword>
<keyword evidence="6" id="KW-0732">Signal</keyword>
<sequence length="991" mass="106974">MRQLFLLLSSLALFHVSLTAQELNLETVAPALQQALESAPEDYHTVQILLSDQADLPAIEARFKAKATPVKDRGQIIISALKESAYTIQPSFLETLSSLPGVRLQKARQFWIVNLIACEVNLEGAAAISQLPAVEWIDINWKMTFPDACDSAPAPPSPNGIEPGLEVIGAPYMWSLGYTGYGRKVLVVDTGHDIDHPALGHNFAYQQMPMSQAWANGDRPYYCGNHGTHVGGTITGIDRVARDTIGVAFGALWQGSSTSDCASSAGTALDAIEIFEWAMDPDGNPATISDRPDVINNSWSRDYPVQSDCGDPIQRQMTDAVYAAGIAVVFSASNEGPDPLTIGDPPMENWDTVRMFSVGAINGNSPNLPVADFSSRGPTVCGGEGSLLIKPEVSAPGVAVRSALVGGEYGTLGGTSMAAPHVSGALLLLKEAFPNLSGEALMLALYYTCTDLGIPGEDNNYGMGVISLPAAYEYLIQRGHTPTPPVQSTNDVALLRVEQSDYYCSNTLSTRILVENNGSDTISSLEIAGSLGSQSLLHNWEGQLLPGERAWISLPALEAPAGNYTFDVELTLANQQNDLRYLDNRQKKEVTILEHAPIPVQLEGAAAVCQGGSALLRADFDGEADFNWFDAPEGGQLLGEGPVLQLNDVQSSQEIYLEATIRAQLQTPDVSDSAPQESNAQEGLIFDAFHPFTLHTITVRTAQPGGRMLRLTGPNDTYKTQIIQIDEPGIHTIELNFEIPEGEGYKLLLLAGAPLQYSSGEVAFPVAEEQVVQITGATDSTGLYYYFYDWSISYDYFCERSSVSVPVSNSTSAGNVDILVSDAAVDLATETGVVGFETVANDLDIVSWRWNFGNGFISELPAPSHTYTKVGRYPVSVVVETAADCSESATLWVDVTDSTPPANTTEDIADFNLTAFPNPVGENLFLLFKLPYSQDAYIQLADLLGRPLRQFERRVSDGVPIEVQMADLPGGTYFVVVELEMGRMVQRVIKQ</sequence>
<dbReference type="Proteomes" id="UP000029736">
    <property type="component" value="Unassembled WGS sequence"/>
</dbReference>
<dbReference type="Pfam" id="PF19081">
    <property type="entry name" value="Ig_7"/>
    <property type="match status" value="1"/>
</dbReference>
<dbReference type="InterPro" id="IPR036852">
    <property type="entry name" value="Peptidase_S8/S53_dom_sf"/>
</dbReference>
<dbReference type="InterPro" id="IPR044023">
    <property type="entry name" value="Ig_7"/>
</dbReference>
<keyword evidence="4 5" id="KW-0720">Serine protease</keyword>
<evidence type="ECO:0000256" key="3">
    <source>
        <dbReference type="ARBA" id="ARBA00022801"/>
    </source>
</evidence>
<dbReference type="GO" id="GO:0006508">
    <property type="term" value="P:proteolysis"/>
    <property type="evidence" value="ECO:0007669"/>
    <property type="project" value="UniProtKB-KW"/>
</dbReference>
<evidence type="ECO:0000259" key="7">
    <source>
        <dbReference type="PROSITE" id="PS50093"/>
    </source>
</evidence>
<accession>A0A098RY45</accession>
<dbReference type="PROSITE" id="PS51892">
    <property type="entry name" value="SUBTILASE"/>
    <property type="match status" value="1"/>
</dbReference>
<dbReference type="InterPro" id="IPR026444">
    <property type="entry name" value="Secre_tail"/>
</dbReference>
<dbReference type="OrthoDB" id="9798386at2"/>
<dbReference type="SMART" id="SM00089">
    <property type="entry name" value="PKD"/>
    <property type="match status" value="1"/>
</dbReference>
<feature type="active site" description="Charge relay system" evidence="5">
    <location>
        <position position="189"/>
    </location>
</feature>